<dbReference type="EMBL" id="ML978192">
    <property type="protein sequence ID" value="KAF2030236.1"/>
    <property type="molecule type" value="Genomic_DNA"/>
</dbReference>
<protein>
    <submittedName>
        <fullName evidence="2">Uncharacterized protein</fullName>
    </submittedName>
</protein>
<name>A0A9P4H8I7_9PLEO</name>
<dbReference type="Proteomes" id="UP000799777">
    <property type="component" value="Unassembled WGS sequence"/>
</dbReference>
<dbReference type="AlphaFoldDB" id="A0A9P4H8I7"/>
<evidence type="ECO:0000313" key="2">
    <source>
        <dbReference type="EMBL" id="KAF2030236.1"/>
    </source>
</evidence>
<evidence type="ECO:0000313" key="3">
    <source>
        <dbReference type="Proteomes" id="UP000799777"/>
    </source>
</evidence>
<feature type="compositionally biased region" description="Basic and acidic residues" evidence="1">
    <location>
        <begin position="80"/>
        <end position="93"/>
    </location>
</feature>
<evidence type="ECO:0000256" key="1">
    <source>
        <dbReference type="SAM" id="MobiDB-lite"/>
    </source>
</evidence>
<comment type="caution">
    <text evidence="2">The sequence shown here is derived from an EMBL/GenBank/DDBJ whole genome shotgun (WGS) entry which is preliminary data.</text>
</comment>
<organism evidence="2 3">
    <name type="scientific">Setomelanomma holmii</name>
    <dbReference type="NCBI Taxonomy" id="210430"/>
    <lineage>
        <taxon>Eukaryota</taxon>
        <taxon>Fungi</taxon>
        <taxon>Dikarya</taxon>
        <taxon>Ascomycota</taxon>
        <taxon>Pezizomycotina</taxon>
        <taxon>Dothideomycetes</taxon>
        <taxon>Pleosporomycetidae</taxon>
        <taxon>Pleosporales</taxon>
        <taxon>Pleosporineae</taxon>
        <taxon>Phaeosphaeriaceae</taxon>
        <taxon>Setomelanomma</taxon>
    </lineage>
</organism>
<proteinExistence type="predicted"/>
<feature type="region of interest" description="Disordered" evidence="1">
    <location>
        <begin position="69"/>
        <end position="103"/>
    </location>
</feature>
<accession>A0A9P4H8I7</accession>
<keyword evidence="3" id="KW-1185">Reference proteome</keyword>
<reference evidence="2" key="1">
    <citation type="journal article" date="2020" name="Stud. Mycol.">
        <title>101 Dothideomycetes genomes: a test case for predicting lifestyles and emergence of pathogens.</title>
        <authorList>
            <person name="Haridas S."/>
            <person name="Albert R."/>
            <person name="Binder M."/>
            <person name="Bloem J."/>
            <person name="Labutti K."/>
            <person name="Salamov A."/>
            <person name="Andreopoulos B."/>
            <person name="Baker S."/>
            <person name="Barry K."/>
            <person name="Bills G."/>
            <person name="Bluhm B."/>
            <person name="Cannon C."/>
            <person name="Castanera R."/>
            <person name="Culley D."/>
            <person name="Daum C."/>
            <person name="Ezra D."/>
            <person name="Gonzalez J."/>
            <person name="Henrissat B."/>
            <person name="Kuo A."/>
            <person name="Liang C."/>
            <person name="Lipzen A."/>
            <person name="Lutzoni F."/>
            <person name="Magnuson J."/>
            <person name="Mondo S."/>
            <person name="Nolan M."/>
            <person name="Ohm R."/>
            <person name="Pangilinan J."/>
            <person name="Park H.-J."/>
            <person name="Ramirez L."/>
            <person name="Alfaro M."/>
            <person name="Sun H."/>
            <person name="Tritt A."/>
            <person name="Yoshinaga Y."/>
            <person name="Zwiers L.-H."/>
            <person name="Turgeon B."/>
            <person name="Goodwin S."/>
            <person name="Spatafora J."/>
            <person name="Crous P."/>
            <person name="Grigoriev I."/>
        </authorList>
    </citation>
    <scope>NUCLEOTIDE SEQUENCE</scope>
    <source>
        <strain evidence="2">CBS 110217</strain>
    </source>
</reference>
<gene>
    <name evidence="2" type="ORF">EK21DRAFT_112156</name>
</gene>
<sequence>MSTIEPQAASALLKLPGEIQNRSYEYCCIPRSTATLSPSSAKYKKRTKNSVPHGFFTPEAQRLVLEFNDNPDSVSVPDSPHQDDPDENFKDGSENNPEDDPEDTFEDYIMAFFRFMVPLTKDVAAHIVLWKLCLHKPKTAGLAGGKLLNLLKCHTKLPDFQVEWVEDSIPLSDEDKDNDEDSDEVDNYKELLSGKDAYDPPDDQNETWIECMRDILEEIWMEPSSSSWTRPRTRWRVDRIGST</sequence>